<keyword evidence="5" id="KW-0472">Membrane</keyword>
<keyword evidence="4" id="KW-0732">Signal</keyword>
<dbReference type="Gene3D" id="3.30.300.210">
    <property type="entry name" value="Nutrient germinant receptor protein C, domain 3"/>
    <property type="match status" value="1"/>
</dbReference>
<feature type="domain" description="Spore germination GerAC-like C-terminal" evidence="8">
    <location>
        <begin position="222"/>
        <end position="389"/>
    </location>
</feature>
<dbReference type="GO" id="GO:0016020">
    <property type="term" value="C:membrane"/>
    <property type="evidence" value="ECO:0007669"/>
    <property type="project" value="UniProtKB-SubCell"/>
</dbReference>
<organism evidence="10 11">
    <name type="scientific">Sulfoacidibacillus ferrooxidans</name>
    <dbReference type="NCBI Taxonomy" id="2005001"/>
    <lineage>
        <taxon>Bacteria</taxon>
        <taxon>Bacillati</taxon>
        <taxon>Bacillota</taxon>
        <taxon>Bacilli</taxon>
        <taxon>Bacillales</taxon>
        <taxon>Alicyclobacillaceae</taxon>
        <taxon>Sulfoacidibacillus</taxon>
    </lineage>
</organism>
<protein>
    <submittedName>
        <fullName evidence="10">Spore germination protein B3</fullName>
    </submittedName>
</protein>
<dbReference type="PANTHER" id="PTHR35789:SF1">
    <property type="entry name" value="SPORE GERMINATION PROTEIN B3"/>
    <property type="match status" value="1"/>
</dbReference>
<evidence type="ECO:0000256" key="7">
    <source>
        <dbReference type="ARBA" id="ARBA00023288"/>
    </source>
</evidence>
<name>A0A9X2AAH2_9BACL</name>
<evidence type="ECO:0000259" key="8">
    <source>
        <dbReference type="Pfam" id="PF05504"/>
    </source>
</evidence>
<evidence type="ECO:0000313" key="11">
    <source>
        <dbReference type="Proteomes" id="UP001139263"/>
    </source>
</evidence>
<keyword evidence="6" id="KW-0564">Palmitate</keyword>
<dbReference type="Pfam" id="PF05504">
    <property type="entry name" value="Spore_GerAC"/>
    <property type="match status" value="1"/>
</dbReference>
<dbReference type="InterPro" id="IPR038501">
    <property type="entry name" value="Spore_GerAC_C_sf"/>
</dbReference>
<keyword evidence="3" id="KW-0309">Germination</keyword>
<comment type="caution">
    <text evidence="10">The sequence shown here is derived from an EMBL/GenBank/DDBJ whole genome shotgun (WGS) entry which is preliminary data.</text>
</comment>
<dbReference type="InterPro" id="IPR057336">
    <property type="entry name" value="GerAC_N"/>
</dbReference>
<accession>A0A9X2AAH2</accession>
<comment type="subcellular location">
    <subcellularLocation>
        <location evidence="1">Membrane</location>
        <topology evidence="1">Lipid-anchor</topology>
    </subcellularLocation>
</comment>
<dbReference type="InterPro" id="IPR008844">
    <property type="entry name" value="Spore_GerAC-like"/>
</dbReference>
<keyword evidence="11" id="KW-1185">Reference proteome</keyword>
<dbReference type="Proteomes" id="UP001139263">
    <property type="component" value="Unassembled WGS sequence"/>
</dbReference>
<comment type="similarity">
    <text evidence="2">Belongs to the GerABKC lipoprotein family.</text>
</comment>
<dbReference type="EMBL" id="JALBUF010000001">
    <property type="protein sequence ID" value="MCI0181838.1"/>
    <property type="molecule type" value="Genomic_DNA"/>
</dbReference>
<dbReference type="AlphaFoldDB" id="A0A9X2AAH2"/>
<evidence type="ECO:0000256" key="6">
    <source>
        <dbReference type="ARBA" id="ARBA00023139"/>
    </source>
</evidence>
<reference evidence="10" key="1">
    <citation type="submission" date="2022-03" db="EMBL/GenBank/DDBJ databases">
        <title>Draft Genome Sequence of Firmicute Strain S0AB, a Heterotrophic Iron/Sulfur-Oxidizing Extreme Acidophile.</title>
        <authorList>
            <person name="Vergara E."/>
            <person name="Pakostova E."/>
            <person name="Johnson D.B."/>
            <person name="Holmes D.S."/>
        </authorList>
    </citation>
    <scope>NUCLEOTIDE SEQUENCE</scope>
    <source>
        <strain evidence="10">S0AB</strain>
    </source>
</reference>
<dbReference type="PANTHER" id="PTHR35789">
    <property type="entry name" value="SPORE GERMINATION PROTEIN B3"/>
    <property type="match status" value="1"/>
</dbReference>
<evidence type="ECO:0000256" key="2">
    <source>
        <dbReference type="ARBA" id="ARBA00007886"/>
    </source>
</evidence>
<evidence type="ECO:0000259" key="9">
    <source>
        <dbReference type="Pfam" id="PF25198"/>
    </source>
</evidence>
<dbReference type="InterPro" id="IPR046953">
    <property type="entry name" value="Spore_GerAC-like_C"/>
</dbReference>
<evidence type="ECO:0000256" key="5">
    <source>
        <dbReference type="ARBA" id="ARBA00023136"/>
    </source>
</evidence>
<feature type="domain" description="Spore germination protein N-terminal" evidence="9">
    <location>
        <begin position="16"/>
        <end position="176"/>
    </location>
</feature>
<evidence type="ECO:0000256" key="1">
    <source>
        <dbReference type="ARBA" id="ARBA00004635"/>
    </source>
</evidence>
<keyword evidence="7" id="KW-0449">Lipoprotein</keyword>
<proteinExistence type="inferred from homology"/>
<gene>
    <name evidence="10" type="primary">gerBC</name>
    <name evidence="10" type="ORF">MM817_00085</name>
</gene>
<evidence type="ECO:0000313" key="10">
    <source>
        <dbReference type="EMBL" id="MCI0181838.1"/>
    </source>
</evidence>
<dbReference type="Gene3D" id="6.20.190.10">
    <property type="entry name" value="Nutrient germinant receptor protein C, domain 1"/>
    <property type="match status" value="1"/>
</dbReference>
<dbReference type="GO" id="GO:0009847">
    <property type="term" value="P:spore germination"/>
    <property type="evidence" value="ECO:0007669"/>
    <property type="project" value="InterPro"/>
</dbReference>
<evidence type="ECO:0000256" key="3">
    <source>
        <dbReference type="ARBA" id="ARBA00022544"/>
    </source>
</evidence>
<dbReference type="Pfam" id="PF25198">
    <property type="entry name" value="Spore_GerAC_N"/>
    <property type="match status" value="1"/>
</dbReference>
<evidence type="ECO:0000256" key="4">
    <source>
        <dbReference type="ARBA" id="ARBA00022729"/>
    </source>
</evidence>
<sequence length="398" mass="45089">MAVTSLTTLLLTGCWDNHELESLAFVTVLGIDEGKHDNLKITYQYFTPTTEAPKVHGAPLITTFEAPSFGVAENIANVTTDRMITSQQLKVTMIGEKFGKKNDVARVLEGMVRSRTYRRDIMLITSIESANTTIRANRSKLGSTSLDFIENMRNQHSFTGLMPVETLNDFLVANESGDRLAYTALVAINKPAPLSKMAGEDVNREAGQFSRQGGDDKVEFAGAEIYRADRAAGRLTGQEARILLMLKHEVKTFLVGLRDPIHKERRNTLLIHQFLSPRVSAHLDKGRLHFIINVPLDATLDSSTAELNYVQDVTLRHKLEKQFNHSFEQETIDLIKRCQTEFKGDPFGLAYAIKWRFLTENDWKKFNYTKHFNEARFTVYYDVQISNFGKQRAPYGSD</sequence>